<organism evidence="4 5">
    <name type="scientific">Gemmata palustris</name>
    <dbReference type="NCBI Taxonomy" id="2822762"/>
    <lineage>
        <taxon>Bacteria</taxon>
        <taxon>Pseudomonadati</taxon>
        <taxon>Planctomycetota</taxon>
        <taxon>Planctomycetia</taxon>
        <taxon>Gemmatales</taxon>
        <taxon>Gemmataceae</taxon>
        <taxon>Gemmata</taxon>
    </lineage>
</organism>
<evidence type="ECO:0000256" key="2">
    <source>
        <dbReference type="RuleBase" id="RU367036"/>
    </source>
</evidence>
<sequence length="122" mass="13427">MNAAKTVLFVYGTLKRGERNHHRLAAQEFIAEVATAPRYRVVDLGPYPGLIRDAVNGLAVHGELFAVGARCLAELDEFEDVPNLFVREHIEVAGHETAWAYYMNTPPPEGARTGARWPLAGA</sequence>
<name>A0ABS5C7E6_9BACT</name>
<dbReference type="InterPro" id="IPR009288">
    <property type="entry name" value="AIG2-like_dom"/>
</dbReference>
<protein>
    <recommendedName>
        <fullName evidence="2">Gamma-glutamylcyclotransferase family protein</fullName>
    </recommendedName>
</protein>
<dbReference type="PANTHER" id="PTHR12510:SF4">
    <property type="entry name" value="GAMMA-GLUTAMYLAMINECYCLOTRANSFERASE"/>
    <property type="match status" value="1"/>
</dbReference>
<dbReference type="CDD" id="cd06661">
    <property type="entry name" value="GGCT_like"/>
    <property type="match status" value="1"/>
</dbReference>
<evidence type="ECO:0000256" key="1">
    <source>
        <dbReference type="ARBA" id="ARBA00008861"/>
    </source>
</evidence>
<comment type="similarity">
    <text evidence="1 2">Belongs to the gamma-glutamylcyclotransferase family.</text>
</comment>
<keyword evidence="5" id="KW-1185">Reference proteome</keyword>
<evidence type="ECO:0000313" key="5">
    <source>
        <dbReference type="Proteomes" id="UP000676565"/>
    </source>
</evidence>
<dbReference type="InterPro" id="IPR036568">
    <property type="entry name" value="GGCT-like_sf"/>
</dbReference>
<feature type="domain" description="Gamma-glutamylcyclotransferase AIG2-like" evidence="3">
    <location>
        <begin position="8"/>
        <end position="111"/>
    </location>
</feature>
<dbReference type="InterPro" id="IPR039126">
    <property type="entry name" value="GGACT"/>
</dbReference>
<dbReference type="Gene3D" id="3.10.490.10">
    <property type="entry name" value="Gamma-glutamyl cyclotransferase-like"/>
    <property type="match status" value="1"/>
</dbReference>
<dbReference type="Proteomes" id="UP000676565">
    <property type="component" value="Unassembled WGS sequence"/>
</dbReference>
<dbReference type="EMBL" id="JAGKQQ010000002">
    <property type="protein sequence ID" value="MBP3961048.1"/>
    <property type="molecule type" value="Genomic_DNA"/>
</dbReference>
<proteinExistence type="inferred from homology"/>
<accession>A0ABS5C7E6</accession>
<dbReference type="InterPro" id="IPR013024">
    <property type="entry name" value="GGCT-like"/>
</dbReference>
<dbReference type="SUPFAM" id="SSF110857">
    <property type="entry name" value="Gamma-glutamyl cyclotransferase-like"/>
    <property type="match status" value="1"/>
</dbReference>
<gene>
    <name evidence="4" type="ORF">J8F10_37990</name>
</gene>
<evidence type="ECO:0000313" key="4">
    <source>
        <dbReference type="EMBL" id="MBP3961048.1"/>
    </source>
</evidence>
<reference evidence="4 5" key="1">
    <citation type="submission" date="2021-04" db="EMBL/GenBank/DDBJ databases">
        <authorList>
            <person name="Ivanova A."/>
        </authorList>
    </citation>
    <scope>NUCLEOTIDE SEQUENCE [LARGE SCALE GENOMIC DNA]</scope>
    <source>
        <strain evidence="4 5">G18</strain>
    </source>
</reference>
<dbReference type="RefSeq" id="WP_210663657.1">
    <property type="nucleotide sequence ID" value="NZ_JAGKQQ010000002.1"/>
</dbReference>
<dbReference type="PANTHER" id="PTHR12510">
    <property type="entry name" value="TROPONIN C-AKIN-1 PROTEIN"/>
    <property type="match status" value="1"/>
</dbReference>
<evidence type="ECO:0000259" key="3">
    <source>
        <dbReference type="Pfam" id="PF06094"/>
    </source>
</evidence>
<dbReference type="Pfam" id="PF06094">
    <property type="entry name" value="GGACT"/>
    <property type="match status" value="1"/>
</dbReference>
<comment type="caution">
    <text evidence="4">The sequence shown here is derived from an EMBL/GenBank/DDBJ whole genome shotgun (WGS) entry which is preliminary data.</text>
</comment>